<dbReference type="Proteomes" id="UP000231564">
    <property type="component" value="Chromosome MARIT"/>
</dbReference>
<evidence type="ECO:0000313" key="2">
    <source>
        <dbReference type="EMBL" id="SFZ82182.1"/>
    </source>
</evidence>
<accession>A0A2H1E9K8</accession>
<keyword evidence="1" id="KW-0472">Membrane</keyword>
<protein>
    <recommendedName>
        <fullName evidence="4">DUF4199 domain-containing protein</fullName>
    </recommendedName>
</protein>
<feature type="transmembrane region" description="Helical" evidence="1">
    <location>
        <begin position="12"/>
        <end position="33"/>
    </location>
</feature>
<feature type="transmembrane region" description="Helical" evidence="1">
    <location>
        <begin position="39"/>
        <end position="58"/>
    </location>
</feature>
<dbReference type="GeneID" id="47723000"/>
<evidence type="ECO:0000313" key="3">
    <source>
        <dbReference type="Proteomes" id="UP000231564"/>
    </source>
</evidence>
<evidence type="ECO:0008006" key="4">
    <source>
        <dbReference type="Google" id="ProtNLM"/>
    </source>
</evidence>
<dbReference type="KEGG" id="tmar:MARIT_1480"/>
<name>A0A2H1E9K8_9FLAO</name>
<dbReference type="STRING" id="1349785.GCA_000509405_01963"/>
<dbReference type="InterPro" id="IPR025250">
    <property type="entry name" value="DUF4199"/>
</dbReference>
<keyword evidence="3" id="KW-1185">Reference proteome</keyword>
<gene>
    <name evidence="2" type="ORF">MARIT_1480</name>
</gene>
<feature type="transmembrane region" description="Helical" evidence="1">
    <location>
        <begin position="79"/>
        <end position="100"/>
    </location>
</feature>
<sequence length="173" mass="18683">MENQINSKSIIINNGLILGIISILLSVTMYAMGKHLEPHWSLSIISGILFVVLIVMGIKQYKVASSGFISWGQAVKVGVGISLIAALASVIYNYTFVTFIEPDFMNQMMEIQNQRMLENGMTDEQIDAANAMAKGMSSPIMGAAMGIISSAIIGFIISAIAGAVMKKTPEEQY</sequence>
<reference evidence="2 3" key="1">
    <citation type="submission" date="2016-11" db="EMBL/GenBank/DDBJ databases">
        <authorList>
            <person name="Jaros S."/>
            <person name="Januszkiewicz K."/>
            <person name="Wedrychowicz H."/>
        </authorList>
    </citation>
    <scope>NUCLEOTIDE SEQUENCE [LARGE SCALE GENOMIC DNA]</scope>
    <source>
        <strain evidence="2">NCIMB 2154T</strain>
    </source>
</reference>
<keyword evidence="1" id="KW-0812">Transmembrane</keyword>
<dbReference type="Pfam" id="PF13858">
    <property type="entry name" value="DUF4199"/>
    <property type="match status" value="1"/>
</dbReference>
<organism evidence="2 3">
    <name type="scientific">Tenacibaculum maritimum NCIMB 2154</name>
    <dbReference type="NCBI Taxonomy" id="1349785"/>
    <lineage>
        <taxon>Bacteria</taxon>
        <taxon>Pseudomonadati</taxon>
        <taxon>Bacteroidota</taxon>
        <taxon>Flavobacteriia</taxon>
        <taxon>Flavobacteriales</taxon>
        <taxon>Flavobacteriaceae</taxon>
        <taxon>Tenacibaculum</taxon>
    </lineage>
</organism>
<evidence type="ECO:0000256" key="1">
    <source>
        <dbReference type="SAM" id="Phobius"/>
    </source>
</evidence>
<feature type="transmembrane region" description="Helical" evidence="1">
    <location>
        <begin position="140"/>
        <end position="164"/>
    </location>
</feature>
<dbReference type="OrthoDB" id="1122768at2"/>
<keyword evidence="1" id="KW-1133">Transmembrane helix</keyword>
<proteinExistence type="predicted"/>
<dbReference type="AlphaFoldDB" id="A0A2H1E9K8"/>
<dbReference type="EMBL" id="LT634361">
    <property type="protein sequence ID" value="SFZ82182.1"/>
    <property type="molecule type" value="Genomic_DNA"/>
</dbReference>
<dbReference type="RefSeq" id="WP_100211144.1">
    <property type="nucleotide sequence ID" value="NZ_CP138495.1"/>
</dbReference>